<proteinExistence type="predicted"/>
<protein>
    <submittedName>
        <fullName evidence="1">Uncharacterized protein</fullName>
    </submittedName>
</protein>
<dbReference type="RefSeq" id="XP_066673865.1">
    <property type="nucleotide sequence ID" value="XM_066806569.1"/>
</dbReference>
<evidence type="ECO:0000313" key="1">
    <source>
        <dbReference type="EMBL" id="KAK8091893.1"/>
    </source>
</evidence>
<name>A0ABR1X941_9PEZI</name>
<organism evidence="1 2">
    <name type="scientific">Apiospora hydei</name>
    <dbReference type="NCBI Taxonomy" id="1337664"/>
    <lineage>
        <taxon>Eukaryota</taxon>
        <taxon>Fungi</taxon>
        <taxon>Dikarya</taxon>
        <taxon>Ascomycota</taxon>
        <taxon>Pezizomycotina</taxon>
        <taxon>Sordariomycetes</taxon>
        <taxon>Xylariomycetidae</taxon>
        <taxon>Amphisphaeriales</taxon>
        <taxon>Apiosporaceae</taxon>
        <taxon>Apiospora</taxon>
    </lineage>
</organism>
<reference evidence="1 2" key="1">
    <citation type="submission" date="2023-01" db="EMBL/GenBank/DDBJ databases">
        <title>Analysis of 21 Apiospora genomes using comparative genomics revels a genus with tremendous synthesis potential of carbohydrate active enzymes and secondary metabolites.</title>
        <authorList>
            <person name="Sorensen T."/>
        </authorList>
    </citation>
    <scope>NUCLEOTIDE SEQUENCE [LARGE SCALE GENOMIC DNA]</scope>
    <source>
        <strain evidence="1 2">CBS 114990</strain>
    </source>
</reference>
<accession>A0ABR1X941</accession>
<dbReference type="Proteomes" id="UP001433268">
    <property type="component" value="Unassembled WGS sequence"/>
</dbReference>
<sequence length="152" mass="17309">MNRLVNQATAAVLDRAEPGYHDLRQELRYAVFEALAKNPATHHHAYIFTDSQTADLVGAGVCAERRSDLISVVLLCDEEAHLERVCAADRVARGEKLVDVPWVKMLREKTLIHRFNKFSAEVGSLEVDVTDVTPKERRRTGYFDISWMSVRR</sequence>
<comment type="caution">
    <text evidence="1">The sequence shown here is derived from an EMBL/GenBank/DDBJ whole genome shotgun (WGS) entry which is preliminary data.</text>
</comment>
<dbReference type="EMBL" id="JAQQWN010000003">
    <property type="protein sequence ID" value="KAK8091893.1"/>
    <property type="molecule type" value="Genomic_DNA"/>
</dbReference>
<keyword evidence="2" id="KW-1185">Reference proteome</keyword>
<evidence type="ECO:0000313" key="2">
    <source>
        <dbReference type="Proteomes" id="UP001433268"/>
    </source>
</evidence>
<dbReference type="GeneID" id="92039629"/>
<gene>
    <name evidence="1" type="ORF">PG997_002254</name>
</gene>